<keyword evidence="6 9" id="KW-0067">ATP-binding</keyword>
<dbReference type="PROSITE" id="PS50011">
    <property type="entry name" value="PROTEIN_KINASE_DOM"/>
    <property type="match status" value="1"/>
</dbReference>
<comment type="catalytic activity">
    <reaction evidence="8">
        <text>L-seryl-[protein] + ATP = O-phospho-L-seryl-[protein] + ADP + H(+)</text>
        <dbReference type="Rhea" id="RHEA:17989"/>
        <dbReference type="Rhea" id="RHEA-COMP:9863"/>
        <dbReference type="Rhea" id="RHEA-COMP:11604"/>
        <dbReference type="ChEBI" id="CHEBI:15378"/>
        <dbReference type="ChEBI" id="CHEBI:29999"/>
        <dbReference type="ChEBI" id="CHEBI:30616"/>
        <dbReference type="ChEBI" id="CHEBI:83421"/>
        <dbReference type="ChEBI" id="CHEBI:456216"/>
        <dbReference type="EC" id="2.7.11.1"/>
    </reaction>
</comment>
<feature type="region of interest" description="Disordered" evidence="10">
    <location>
        <begin position="335"/>
        <end position="398"/>
    </location>
</feature>
<evidence type="ECO:0000256" key="11">
    <source>
        <dbReference type="SAM" id="Phobius"/>
    </source>
</evidence>
<evidence type="ECO:0000256" key="9">
    <source>
        <dbReference type="PROSITE-ProRule" id="PRU10141"/>
    </source>
</evidence>
<dbReference type="SUPFAM" id="SSF56112">
    <property type="entry name" value="Protein kinase-like (PK-like)"/>
    <property type="match status" value="1"/>
</dbReference>
<keyword evidence="2 13" id="KW-0723">Serine/threonine-protein kinase</keyword>
<dbReference type="InterPro" id="IPR011009">
    <property type="entry name" value="Kinase-like_dom_sf"/>
</dbReference>
<name>A0A850PZS4_9MYCO</name>
<dbReference type="CDD" id="cd14014">
    <property type="entry name" value="STKc_PknB_like"/>
    <property type="match status" value="1"/>
</dbReference>
<keyword evidence="11" id="KW-0812">Transmembrane</keyword>
<reference evidence="13 14" key="1">
    <citation type="submission" date="2020-05" db="EMBL/GenBank/DDBJ databases">
        <title>Draft genome sequence of Mycobacterium hippocampi DL, isolated from European seabass, Dicentrarchus labrax, reared in fish farms.</title>
        <authorList>
            <person name="Stathopoulou P."/>
            <person name="Asimakis E."/>
            <person name="Tzokas K."/>
            <person name="Batargias C."/>
            <person name="Tsiamis G."/>
        </authorList>
    </citation>
    <scope>NUCLEOTIDE SEQUENCE [LARGE SCALE GENOMIC DNA]</scope>
    <source>
        <strain evidence="13 14">DL</strain>
    </source>
</reference>
<dbReference type="EMBL" id="JABFYL010000049">
    <property type="protein sequence ID" value="NVN53470.1"/>
    <property type="molecule type" value="Genomic_DNA"/>
</dbReference>
<dbReference type="InterPro" id="IPR017441">
    <property type="entry name" value="Protein_kinase_ATP_BS"/>
</dbReference>
<keyword evidence="11" id="KW-0472">Membrane</keyword>
<evidence type="ECO:0000256" key="4">
    <source>
        <dbReference type="ARBA" id="ARBA00022741"/>
    </source>
</evidence>
<dbReference type="SMART" id="SM00220">
    <property type="entry name" value="S_TKc"/>
    <property type="match status" value="1"/>
</dbReference>
<keyword evidence="11" id="KW-1133">Transmembrane helix</keyword>
<dbReference type="PROSITE" id="PS00107">
    <property type="entry name" value="PROTEIN_KINASE_ATP"/>
    <property type="match status" value="1"/>
</dbReference>
<dbReference type="PANTHER" id="PTHR43289">
    <property type="entry name" value="MITOGEN-ACTIVATED PROTEIN KINASE KINASE KINASE 20-RELATED"/>
    <property type="match status" value="1"/>
</dbReference>
<evidence type="ECO:0000256" key="7">
    <source>
        <dbReference type="ARBA" id="ARBA00047899"/>
    </source>
</evidence>
<evidence type="ECO:0000256" key="5">
    <source>
        <dbReference type="ARBA" id="ARBA00022777"/>
    </source>
</evidence>
<sequence>MLINGRFRVGDVLGAGGMAEVRDGWDTRLGRPVAVKLLHPLLGAQPDMRARFHAEARAAAALNHPNIVSVFDSGEHDGVPFIVMERLPGTSIADEMARGPMTLGRVRSVLDDVLGALGAAHSAGILHRDIKPGNILHATSGGAVKLADFGIAKAMDAGATHTRTGQVLGTMAYLSPERIAGAPASVTDDLYAVGVVGYEALTGRPRFSHDNAGALAHAIMTATPPPVSLLRPDTEPELAAVIERAVAPTPRDRFASTADMLTALHGPALQERATPGGPTHTRVLETPLPYQPASLAYVSPPPRRAGRRTKILAGVGAAVVAAVTAVIVVAASQSPMTPTVSVPERDPVTTSSASTTPPPPASTPPPVPAPAPAPAENLNRGNGNGNGNGKKDKKQNDD</sequence>
<feature type="compositionally biased region" description="Pro residues" evidence="10">
    <location>
        <begin position="356"/>
        <end position="373"/>
    </location>
</feature>
<dbReference type="Gene3D" id="1.10.510.10">
    <property type="entry name" value="Transferase(Phosphotransferase) domain 1"/>
    <property type="match status" value="1"/>
</dbReference>
<evidence type="ECO:0000313" key="14">
    <source>
        <dbReference type="Proteomes" id="UP000570517"/>
    </source>
</evidence>
<comment type="catalytic activity">
    <reaction evidence="7">
        <text>L-threonyl-[protein] + ATP = O-phospho-L-threonyl-[protein] + ADP + H(+)</text>
        <dbReference type="Rhea" id="RHEA:46608"/>
        <dbReference type="Rhea" id="RHEA-COMP:11060"/>
        <dbReference type="Rhea" id="RHEA-COMP:11605"/>
        <dbReference type="ChEBI" id="CHEBI:15378"/>
        <dbReference type="ChEBI" id="CHEBI:30013"/>
        <dbReference type="ChEBI" id="CHEBI:30616"/>
        <dbReference type="ChEBI" id="CHEBI:61977"/>
        <dbReference type="ChEBI" id="CHEBI:456216"/>
        <dbReference type="EC" id="2.7.11.1"/>
    </reaction>
</comment>
<keyword evidence="3" id="KW-0808">Transferase</keyword>
<dbReference type="GO" id="GO:0005524">
    <property type="term" value="F:ATP binding"/>
    <property type="evidence" value="ECO:0007669"/>
    <property type="project" value="UniProtKB-UniRule"/>
</dbReference>
<organism evidence="13 14">
    <name type="scientific">Mycolicibacterium hippocampi</name>
    <dbReference type="NCBI Taxonomy" id="659824"/>
    <lineage>
        <taxon>Bacteria</taxon>
        <taxon>Bacillati</taxon>
        <taxon>Actinomycetota</taxon>
        <taxon>Actinomycetes</taxon>
        <taxon>Mycobacteriales</taxon>
        <taxon>Mycobacteriaceae</taxon>
        <taxon>Mycolicibacterium</taxon>
    </lineage>
</organism>
<feature type="transmembrane region" description="Helical" evidence="11">
    <location>
        <begin position="311"/>
        <end position="331"/>
    </location>
</feature>
<dbReference type="GO" id="GO:0004674">
    <property type="term" value="F:protein serine/threonine kinase activity"/>
    <property type="evidence" value="ECO:0007669"/>
    <property type="project" value="UniProtKB-KW"/>
</dbReference>
<dbReference type="AlphaFoldDB" id="A0A850PZS4"/>
<evidence type="ECO:0000256" key="8">
    <source>
        <dbReference type="ARBA" id="ARBA00048679"/>
    </source>
</evidence>
<gene>
    <name evidence="13" type="ORF">HLY00_3818</name>
</gene>
<keyword evidence="5 13" id="KW-0418">Kinase</keyword>
<evidence type="ECO:0000256" key="1">
    <source>
        <dbReference type="ARBA" id="ARBA00012513"/>
    </source>
</evidence>
<dbReference type="Pfam" id="PF00069">
    <property type="entry name" value="Pkinase"/>
    <property type="match status" value="1"/>
</dbReference>
<comment type="caution">
    <text evidence="13">The sequence shown here is derived from an EMBL/GenBank/DDBJ whole genome shotgun (WGS) entry which is preliminary data.</text>
</comment>
<dbReference type="PANTHER" id="PTHR43289:SF6">
    <property type="entry name" value="SERINE_THREONINE-PROTEIN KINASE NEKL-3"/>
    <property type="match status" value="1"/>
</dbReference>
<protein>
    <recommendedName>
        <fullName evidence="1">non-specific serine/threonine protein kinase</fullName>
        <ecNumber evidence="1">2.7.11.1</ecNumber>
    </recommendedName>
</protein>
<evidence type="ECO:0000256" key="6">
    <source>
        <dbReference type="ARBA" id="ARBA00022840"/>
    </source>
</evidence>
<dbReference type="EC" id="2.7.11.1" evidence="1"/>
<evidence type="ECO:0000259" key="12">
    <source>
        <dbReference type="PROSITE" id="PS50011"/>
    </source>
</evidence>
<dbReference type="InterPro" id="IPR000719">
    <property type="entry name" value="Prot_kinase_dom"/>
</dbReference>
<accession>A0A850PZS4</accession>
<keyword evidence="4 9" id="KW-0547">Nucleotide-binding</keyword>
<evidence type="ECO:0000256" key="3">
    <source>
        <dbReference type="ARBA" id="ARBA00022679"/>
    </source>
</evidence>
<feature type="domain" description="Protein kinase" evidence="12">
    <location>
        <begin position="7"/>
        <end position="269"/>
    </location>
</feature>
<dbReference type="RefSeq" id="WP_347133170.1">
    <property type="nucleotide sequence ID" value="NZ_JABFYL010000049.1"/>
</dbReference>
<evidence type="ECO:0000313" key="13">
    <source>
        <dbReference type="EMBL" id="NVN53470.1"/>
    </source>
</evidence>
<proteinExistence type="predicted"/>
<dbReference type="Gene3D" id="3.30.200.20">
    <property type="entry name" value="Phosphorylase Kinase, domain 1"/>
    <property type="match status" value="1"/>
</dbReference>
<evidence type="ECO:0000256" key="10">
    <source>
        <dbReference type="SAM" id="MobiDB-lite"/>
    </source>
</evidence>
<evidence type="ECO:0000256" key="2">
    <source>
        <dbReference type="ARBA" id="ARBA00022527"/>
    </source>
</evidence>
<dbReference type="FunFam" id="3.30.200.20:FF:000035">
    <property type="entry name" value="Serine/threonine protein kinase Stk1"/>
    <property type="match status" value="1"/>
</dbReference>
<dbReference type="Proteomes" id="UP000570517">
    <property type="component" value="Unassembled WGS sequence"/>
</dbReference>
<feature type="binding site" evidence="9">
    <location>
        <position position="36"/>
    </location>
    <ligand>
        <name>ATP</name>
        <dbReference type="ChEBI" id="CHEBI:30616"/>
    </ligand>
</feature>
<keyword evidence="14" id="KW-1185">Reference proteome</keyword>